<dbReference type="PANTHER" id="PTHR35569">
    <property type="entry name" value="CYANAMIDE HYDRATASE DDI2-RELATED"/>
    <property type="match status" value="1"/>
</dbReference>
<dbReference type="SUPFAM" id="SSF109604">
    <property type="entry name" value="HD-domain/PDEase-like"/>
    <property type="match status" value="1"/>
</dbReference>
<dbReference type="Proteomes" id="UP000799536">
    <property type="component" value="Unassembled WGS sequence"/>
</dbReference>
<feature type="domain" description="HD" evidence="1">
    <location>
        <begin position="37"/>
        <end position="133"/>
    </location>
</feature>
<comment type="caution">
    <text evidence="2">The sequence shown here is derived from an EMBL/GenBank/DDBJ whole genome shotgun (WGS) entry which is preliminary data.</text>
</comment>
<dbReference type="OrthoDB" id="2378324at2759"/>
<dbReference type="Gene3D" id="1.10.3210.10">
    <property type="entry name" value="Hypothetical protein af1432"/>
    <property type="match status" value="1"/>
</dbReference>
<dbReference type="AlphaFoldDB" id="A0A9P4JHD2"/>
<accession>A0A9P4JHD2</accession>
<dbReference type="EMBL" id="ML994093">
    <property type="protein sequence ID" value="KAF2199155.1"/>
    <property type="molecule type" value="Genomic_DNA"/>
</dbReference>
<dbReference type="InterPro" id="IPR006674">
    <property type="entry name" value="HD_domain"/>
</dbReference>
<sequence length="234" mass="26094">MATNPQTRIIAGISVLDTPLITKSLAYARKYMDDQGYNHVVRSWLAGMAIISHLPDAVKKNLDIEAINIAAILHDLGWSNSSDVTSTDKRFEVDGANAAREFLQREGGPTWGHHRIQLVWDAIALHTTRSINKFKEPEVALTAAGIVTELLGPELAKAQYTVTNVTIEEYEMIVSEYPNKGLRGYLRDTMCGLCVRKPETTYDNFVSGYGERFVEGYTLEGRKSVDIMEKVLAE</sequence>
<organism evidence="2 3">
    <name type="scientific">Delitschia confertaspora ATCC 74209</name>
    <dbReference type="NCBI Taxonomy" id="1513339"/>
    <lineage>
        <taxon>Eukaryota</taxon>
        <taxon>Fungi</taxon>
        <taxon>Dikarya</taxon>
        <taxon>Ascomycota</taxon>
        <taxon>Pezizomycotina</taxon>
        <taxon>Dothideomycetes</taxon>
        <taxon>Pleosporomycetidae</taxon>
        <taxon>Pleosporales</taxon>
        <taxon>Delitschiaceae</taxon>
        <taxon>Delitschia</taxon>
    </lineage>
</organism>
<dbReference type="Pfam" id="PF01966">
    <property type="entry name" value="HD"/>
    <property type="match status" value="1"/>
</dbReference>
<dbReference type="PANTHER" id="PTHR35569:SF1">
    <property type="entry name" value="CYANAMIDE HYDRATASE DDI2-RELATED"/>
    <property type="match status" value="1"/>
</dbReference>
<gene>
    <name evidence="2" type="ORF">GQ43DRAFT_473892</name>
</gene>
<name>A0A9P4JHD2_9PLEO</name>
<evidence type="ECO:0000313" key="3">
    <source>
        <dbReference type="Proteomes" id="UP000799536"/>
    </source>
</evidence>
<protein>
    <recommendedName>
        <fullName evidence="1">HD domain-containing protein</fullName>
    </recommendedName>
</protein>
<reference evidence="2" key="1">
    <citation type="journal article" date="2020" name="Stud. Mycol.">
        <title>101 Dothideomycetes genomes: a test case for predicting lifestyles and emergence of pathogens.</title>
        <authorList>
            <person name="Haridas S."/>
            <person name="Albert R."/>
            <person name="Binder M."/>
            <person name="Bloem J."/>
            <person name="Labutti K."/>
            <person name="Salamov A."/>
            <person name="Andreopoulos B."/>
            <person name="Baker S."/>
            <person name="Barry K."/>
            <person name="Bills G."/>
            <person name="Bluhm B."/>
            <person name="Cannon C."/>
            <person name="Castanera R."/>
            <person name="Culley D."/>
            <person name="Daum C."/>
            <person name="Ezra D."/>
            <person name="Gonzalez J."/>
            <person name="Henrissat B."/>
            <person name="Kuo A."/>
            <person name="Liang C."/>
            <person name="Lipzen A."/>
            <person name="Lutzoni F."/>
            <person name="Magnuson J."/>
            <person name="Mondo S."/>
            <person name="Nolan M."/>
            <person name="Ohm R."/>
            <person name="Pangilinan J."/>
            <person name="Park H.-J."/>
            <person name="Ramirez L."/>
            <person name="Alfaro M."/>
            <person name="Sun H."/>
            <person name="Tritt A."/>
            <person name="Yoshinaga Y."/>
            <person name="Zwiers L.-H."/>
            <person name="Turgeon B."/>
            <person name="Goodwin S."/>
            <person name="Spatafora J."/>
            <person name="Crous P."/>
            <person name="Grigoriev I."/>
        </authorList>
    </citation>
    <scope>NUCLEOTIDE SEQUENCE</scope>
    <source>
        <strain evidence="2">ATCC 74209</strain>
    </source>
</reference>
<proteinExistence type="predicted"/>
<keyword evidence="3" id="KW-1185">Reference proteome</keyword>
<evidence type="ECO:0000313" key="2">
    <source>
        <dbReference type="EMBL" id="KAF2199155.1"/>
    </source>
</evidence>
<evidence type="ECO:0000259" key="1">
    <source>
        <dbReference type="Pfam" id="PF01966"/>
    </source>
</evidence>